<keyword evidence="1" id="KW-0732">Signal</keyword>
<dbReference type="Proteomes" id="UP000236736">
    <property type="component" value="Unassembled WGS sequence"/>
</dbReference>
<reference evidence="3" key="1">
    <citation type="submission" date="2016-10" db="EMBL/GenBank/DDBJ databases">
        <authorList>
            <person name="Varghese N."/>
            <person name="Submissions S."/>
        </authorList>
    </citation>
    <scope>NUCLEOTIDE SEQUENCE [LARGE SCALE GENOMIC DNA]</scope>
    <source>
        <strain evidence="3">DSM 17298</strain>
    </source>
</reference>
<feature type="signal peptide" evidence="1">
    <location>
        <begin position="1"/>
        <end position="29"/>
    </location>
</feature>
<evidence type="ECO:0008006" key="4">
    <source>
        <dbReference type="Google" id="ProtNLM"/>
    </source>
</evidence>
<dbReference type="EMBL" id="FNVR01000003">
    <property type="protein sequence ID" value="SEF67470.1"/>
    <property type="molecule type" value="Genomic_DNA"/>
</dbReference>
<proteinExistence type="predicted"/>
<dbReference type="STRING" id="1120964.GCA_001313265_00508"/>
<feature type="chain" id="PRO_5009285491" description="DUF2490 domain-containing protein" evidence="1">
    <location>
        <begin position="30"/>
        <end position="275"/>
    </location>
</feature>
<dbReference type="RefSeq" id="WP_103923680.1">
    <property type="nucleotide sequence ID" value="NZ_FNVR01000003.1"/>
</dbReference>
<accession>A0A1H5TXL4</accession>
<dbReference type="OrthoDB" id="1118734at2"/>
<keyword evidence="3" id="KW-1185">Reference proteome</keyword>
<dbReference type="AlphaFoldDB" id="A0A1H5TXL4"/>
<evidence type="ECO:0000313" key="2">
    <source>
        <dbReference type="EMBL" id="SEF67470.1"/>
    </source>
</evidence>
<dbReference type="InterPro" id="IPR019619">
    <property type="entry name" value="DUF2490"/>
</dbReference>
<protein>
    <recommendedName>
        <fullName evidence="4">DUF2490 domain-containing protein</fullName>
    </recommendedName>
</protein>
<evidence type="ECO:0000256" key="1">
    <source>
        <dbReference type="SAM" id="SignalP"/>
    </source>
</evidence>
<sequence length="275" mass="33084">MKFQIVTKYFFHRFLLILGFAMCFFPAYGQEDNPEERITSSRSELWTGLYTKYRVGEKLYYYGEYHFRTRDQLVQNIAQVYLRFGMSYIIDKSLEVTAGFVTPLYWAPPEFDNVEEPFDKVVPQYRLWQQLLFVQSVSKAKVYHQIRTEQRWKRDWLVGSPFELSFRWRYKLATYIPLNNYKLQQGTIFASLNNEIFIQSGKKIIRNPFEENRTFLGLGYILNENLQFQGGYTFSYQQRTSGIDYVNRGLVRLAIYHNLDFTKKKREEIEFQPLF</sequence>
<name>A0A1H5TXL4_9BACT</name>
<gene>
    <name evidence="2" type="ORF">SAMN03080598_00992</name>
</gene>
<organism evidence="2 3">
    <name type="scientific">Algoriphagus boritolerans DSM 17298 = JCM 18970</name>
    <dbReference type="NCBI Taxonomy" id="1120964"/>
    <lineage>
        <taxon>Bacteria</taxon>
        <taxon>Pseudomonadati</taxon>
        <taxon>Bacteroidota</taxon>
        <taxon>Cytophagia</taxon>
        <taxon>Cytophagales</taxon>
        <taxon>Cyclobacteriaceae</taxon>
        <taxon>Algoriphagus</taxon>
    </lineage>
</organism>
<evidence type="ECO:0000313" key="3">
    <source>
        <dbReference type="Proteomes" id="UP000236736"/>
    </source>
</evidence>
<dbReference type="Pfam" id="PF10677">
    <property type="entry name" value="DUF2490"/>
    <property type="match status" value="1"/>
</dbReference>